<feature type="domain" description="WYL" evidence="2">
    <location>
        <begin position="144"/>
        <end position="203"/>
    </location>
</feature>
<organism evidence="3 4">
    <name type="scientific">Methylobacterium symbioticum</name>
    <dbReference type="NCBI Taxonomy" id="2584084"/>
    <lineage>
        <taxon>Bacteria</taxon>
        <taxon>Pseudomonadati</taxon>
        <taxon>Pseudomonadota</taxon>
        <taxon>Alphaproteobacteria</taxon>
        <taxon>Hyphomicrobiales</taxon>
        <taxon>Methylobacteriaceae</taxon>
        <taxon>Methylobacterium</taxon>
    </lineage>
</organism>
<dbReference type="Proteomes" id="UP000410984">
    <property type="component" value="Unassembled WGS sequence"/>
</dbReference>
<reference evidence="3 4" key="1">
    <citation type="submission" date="2019-06" db="EMBL/GenBank/DDBJ databases">
        <authorList>
            <person name="Rodrigo-Torres L."/>
            <person name="Arahal R. D."/>
            <person name="Lucena T."/>
        </authorList>
    </citation>
    <scope>NUCLEOTIDE SEQUENCE [LARGE SCALE GENOMIC DNA]</scope>
    <source>
        <strain evidence="3 4">SB0023/3</strain>
    </source>
</reference>
<sequence>MRRADRLFEIIQVLRRARGPITADAIAAELETGRRTIYRDIAALVAQRVPIRGEAGLGYVLEPGFDLPPLMLTADEIEAVVLGAQWVAAHADPALARAAADVLAKVAAVVPEGLRGVIDDPAVITPPAWGARGDAGIDVARLRAWSQQGRKLAIRYVDEAGRPSERTVWPFLVGYRDSVRMLMAWCELRGDFRMFRTDRLQAVAFLDARYPERRATLRRRWLALMAERRQRPNAPLPDGGGGA</sequence>
<dbReference type="RefSeq" id="WP_142585680.1">
    <property type="nucleotide sequence ID" value="NZ_CABFPH010000120.1"/>
</dbReference>
<dbReference type="InterPro" id="IPR013196">
    <property type="entry name" value="HTH_11"/>
</dbReference>
<protein>
    <recommendedName>
        <fullName evidence="5">YafY family transcriptional regulator</fullName>
    </recommendedName>
</protein>
<dbReference type="InterPro" id="IPR026881">
    <property type="entry name" value="WYL_dom"/>
</dbReference>
<dbReference type="Pfam" id="PF13280">
    <property type="entry name" value="WYL"/>
    <property type="match status" value="1"/>
</dbReference>
<name>A0A509EJ14_9HYPH</name>
<accession>A0A509EJ14</accession>
<gene>
    <name evidence="3" type="ORF">MET9862_05005</name>
</gene>
<dbReference type="Pfam" id="PF08279">
    <property type="entry name" value="HTH_11"/>
    <property type="match status" value="1"/>
</dbReference>
<evidence type="ECO:0000313" key="4">
    <source>
        <dbReference type="Proteomes" id="UP000410984"/>
    </source>
</evidence>
<dbReference type="InterPro" id="IPR036390">
    <property type="entry name" value="WH_DNA-bd_sf"/>
</dbReference>
<dbReference type="InterPro" id="IPR036388">
    <property type="entry name" value="WH-like_DNA-bd_sf"/>
</dbReference>
<dbReference type="EMBL" id="CABFPH010000120">
    <property type="protein sequence ID" value="VUD74376.1"/>
    <property type="molecule type" value="Genomic_DNA"/>
</dbReference>
<dbReference type="AlphaFoldDB" id="A0A509EJ14"/>
<dbReference type="OrthoDB" id="9807255at2"/>
<dbReference type="PANTHER" id="PTHR34580">
    <property type="match status" value="1"/>
</dbReference>
<evidence type="ECO:0000313" key="3">
    <source>
        <dbReference type="EMBL" id="VUD74376.1"/>
    </source>
</evidence>
<evidence type="ECO:0008006" key="5">
    <source>
        <dbReference type="Google" id="ProtNLM"/>
    </source>
</evidence>
<evidence type="ECO:0000259" key="2">
    <source>
        <dbReference type="Pfam" id="PF13280"/>
    </source>
</evidence>
<dbReference type="PANTHER" id="PTHR34580:SF3">
    <property type="entry name" value="PROTEIN PAFB"/>
    <property type="match status" value="1"/>
</dbReference>
<dbReference type="SUPFAM" id="SSF46785">
    <property type="entry name" value="Winged helix' DNA-binding domain"/>
    <property type="match status" value="1"/>
</dbReference>
<dbReference type="Gene3D" id="1.10.10.10">
    <property type="entry name" value="Winged helix-like DNA-binding domain superfamily/Winged helix DNA-binding domain"/>
    <property type="match status" value="1"/>
</dbReference>
<dbReference type="PROSITE" id="PS52050">
    <property type="entry name" value="WYL"/>
    <property type="match status" value="1"/>
</dbReference>
<feature type="domain" description="Helix-turn-helix type 11" evidence="1">
    <location>
        <begin position="6"/>
        <end position="59"/>
    </location>
</feature>
<evidence type="ECO:0000259" key="1">
    <source>
        <dbReference type="Pfam" id="PF08279"/>
    </source>
</evidence>
<proteinExistence type="predicted"/>
<keyword evidence="4" id="KW-1185">Reference proteome</keyword>
<dbReference type="InterPro" id="IPR051534">
    <property type="entry name" value="CBASS_pafABC_assoc_protein"/>
</dbReference>